<dbReference type="EMBL" id="PITP01000367">
    <property type="protein sequence ID" value="PKD78701.1"/>
    <property type="molecule type" value="Genomic_DNA"/>
</dbReference>
<comment type="caution">
    <text evidence="1">The sequence shown here is derived from an EMBL/GenBank/DDBJ whole genome shotgun (WGS) entry which is preliminary data.</text>
</comment>
<evidence type="ECO:0000313" key="2">
    <source>
        <dbReference type="Proteomes" id="UP000233549"/>
    </source>
</evidence>
<reference evidence="1 2" key="1">
    <citation type="submission" date="2017-12" db="EMBL/GenBank/DDBJ databases">
        <title>Rapid rising of carbapenem-resistant Enterobacteriaceae(CRE) and emergence of colistin resistance genemcr-1 in CRE in the hospital of Henan, China.</title>
        <authorList>
            <person name="Sun Q."/>
            <person name="Zhang R."/>
            <person name="Li Y."/>
            <person name="Shen Y."/>
            <person name="Zhang Y."/>
            <person name="Yang J."/>
            <person name="Shu L."/>
            <person name="Zhou H."/>
            <person name="Wang Y."/>
            <person name="Wang B."/>
            <person name="Shen Z."/>
        </authorList>
    </citation>
    <scope>NUCLEOTIDE SEQUENCE [LARGE SCALE GENOMIC DNA]</scope>
    <source>
        <strain evidence="1 2">3512</strain>
    </source>
</reference>
<evidence type="ECO:0000313" key="1">
    <source>
        <dbReference type="EMBL" id="PKD78701.1"/>
    </source>
</evidence>
<proteinExistence type="predicted"/>
<name>A0AAP8HU80_ECOLX</name>
<keyword evidence="1" id="KW-0067">ATP-binding</keyword>
<dbReference type="AlphaFoldDB" id="A0AAP8HU80"/>
<dbReference type="GO" id="GO:0005524">
    <property type="term" value="F:ATP binding"/>
    <property type="evidence" value="ECO:0007669"/>
    <property type="project" value="UniProtKB-KW"/>
</dbReference>
<feature type="non-terminal residue" evidence="1">
    <location>
        <position position="1"/>
    </location>
</feature>
<dbReference type="Proteomes" id="UP000233549">
    <property type="component" value="Unassembled WGS sequence"/>
</dbReference>
<keyword evidence="1" id="KW-0547">Nucleotide-binding</keyword>
<sequence>AVYRHHHNHRHDLQGRIVLKKTGSHEA</sequence>
<organism evidence="1 2">
    <name type="scientific">Escherichia coli</name>
    <dbReference type="NCBI Taxonomy" id="562"/>
    <lineage>
        <taxon>Bacteria</taxon>
        <taxon>Pseudomonadati</taxon>
        <taxon>Pseudomonadota</taxon>
        <taxon>Gammaproteobacteria</taxon>
        <taxon>Enterobacterales</taxon>
        <taxon>Enterobacteriaceae</taxon>
        <taxon>Escherichia</taxon>
    </lineage>
</organism>
<protein>
    <submittedName>
        <fullName evidence="1">Zinc ABC transporter ATP-binding protein ZnuC</fullName>
    </submittedName>
</protein>
<accession>A0AAP8HU80</accession>
<gene>
    <name evidence="1" type="primary">znuC</name>
    <name evidence="1" type="synonym">yebM</name>
    <name evidence="1" type="ORF">CWS33_28915</name>
</gene>